<protein>
    <recommendedName>
        <fullName evidence="2">guanylate cyclase</fullName>
        <ecNumber evidence="2">4.6.1.2</ecNumber>
    </recommendedName>
</protein>
<dbReference type="SUPFAM" id="SSF55073">
    <property type="entry name" value="Nucleotide cyclase"/>
    <property type="match status" value="1"/>
</dbReference>
<accession>K1RUP5</accession>
<dbReference type="Pfam" id="PF07701">
    <property type="entry name" value="HNOBA"/>
    <property type="match status" value="1"/>
</dbReference>
<dbReference type="GO" id="GO:0000166">
    <property type="term" value="F:nucleotide binding"/>
    <property type="evidence" value="ECO:0007669"/>
    <property type="project" value="UniProtKB-KW"/>
</dbReference>
<dbReference type="InterPro" id="IPR013587">
    <property type="entry name" value="Nitrate/nitrite_sensing"/>
</dbReference>
<dbReference type="CDD" id="cd07302">
    <property type="entry name" value="CHD"/>
    <property type="match status" value="1"/>
</dbReference>
<evidence type="ECO:0000256" key="2">
    <source>
        <dbReference type="ARBA" id="ARBA00012202"/>
    </source>
</evidence>
<dbReference type="InParanoid" id="K1RUP5"/>
<sequence length="746" mass="85244">MMREKSTTYHGNFRKSEEGRELILRKMSNLEVKLEKQDSRTEKKEALFRRMPSLRDLASECSSADVQDVILPSAIGRGLCRDEPLTDSGKKLQLMKMLCLTVLPVLGVWSYSVYMLSDTITIRSENEMASIDWFGTLMNNLYRTRKALEFSVELGKLVHHLQKERDMSVLYLSALKPETKTFLLTEYIETDRAINRLQVWPGNLDKLDRLRFETKTNMIQYLARRRQALTPSDGFNIQDEINFYTDIIKVVIKWMYDSINETEFAVVWKPLVAYQKLTSAKEDVGVERALGTVFYANGGFESHSFFEMYNTKVHNFRAYYKTAKLYSERVDMIYASTVQEVGNNLTEIIDQFRFDIQHHVEGSNASAFADLAKARHWFDNMTIYLDALLNIQQDLGSEILAILDTVVENVTSNLTISAAFLVIVILMCPFVIWTTENLTSSIQKYALTLVDKTRELTREKRRIDSLLYQLVPKPVAEQLKQSKTIEAQYFKSATILFSDVFKFNNIMDEFKAGDVVELLNELYYIIDSIIDTYDIYKVNATNDAYMVASGLPNRKNDMHARDIAMFALNLLTVINQTRFSTCNDKMIQLRIGINTGPCMAGIVGSILPRYGVFGETLDIAYIMKSSCHPNKIHITQSTCKALESTGKFIMKKRGTISAMNKGDVTAYWLVGMVEDGHTAPGKDDEYNFCVDNISEDMPGEIAPIDHYKRGLAMPIVKMPEIIIPSKKDMPQEKQPPTTGVKDIRND</sequence>
<evidence type="ECO:0000256" key="1">
    <source>
        <dbReference type="ARBA" id="ARBA00004479"/>
    </source>
</evidence>
<feature type="domain" description="Guanylate cyclase" evidence="10">
    <location>
        <begin position="494"/>
        <end position="624"/>
    </location>
</feature>
<keyword evidence="9" id="KW-0141">cGMP biosynthesis</keyword>
<dbReference type="HOGENOM" id="CLU_016632_0_0_1"/>
<evidence type="ECO:0000256" key="8">
    <source>
        <dbReference type="ARBA" id="ARBA00023239"/>
    </source>
</evidence>
<evidence type="ECO:0000256" key="7">
    <source>
        <dbReference type="ARBA" id="ARBA00023136"/>
    </source>
</evidence>
<keyword evidence="7" id="KW-0472">Membrane</keyword>
<dbReference type="InterPro" id="IPR029787">
    <property type="entry name" value="Nucleotide_cyclase"/>
</dbReference>
<proteinExistence type="predicted"/>
<evidence type="ECO:0000256" key="6">
    <source>
        <dbReference type="ARBA" id="ARBA00022989"/>
    </source>
</evidence>
<dbReference type="InterPro" id="IPR011645">
    <property type="entry name" value="HNOB_dom_associated"/>
</dbReference>
<evidence type="ECO:0000256" key="3">
    <source>
        <dbReference type="ARBA" id="ARBA00022692"/>
    </source>
</evidence>
<evidence type="ECO:0000256" key="4">
    <source>
        <dbReference type="ARBA" id="ARBA00022729"/>
    </source>
</evidence>
<dbReference type="GO" id="GO:0005886">
    <property type="term" value="C:plasma membrane"/>
    <property type="evidence" value="ECO:0007669"/>
    <property type="project" value="TreeGrafter"/>
</dbReference>
<dbReference type="PANTHER" id="PTHR11920:SF501">
    <property type="entry name" value="GUANYLATE CYCLASE 32E"/>
    <property type="match status" value="1"/>
</dbReference>
<dbReference type="FunFam" id="3.30.70.1230:FF:000030">
    <property type="entry name" value="Si:ch211-215j19.12"/>
    <property type="match status" value="1"/>
</dbReference>
<dbReference type="Gene3D" id="3.30.70.1230">
    <property type="entry name" value="Nucleotide cyclase"/>
    <property type="match status" value="1"/>
</dbReference>
<keyword evidence="8" id="KW-0456">Lyase</keyword>
<keyword evidence="3" id="KW-0812">Transmembrane</keyword>
<dbReference type="InterPro" id="IPR050401">
    <property type="entry name" value="Cyclic_nucleotide_synthase"/>
</dbReference>
<dbReference type="SMART" id="SM00044">
    <property type="entry name" value="CYCc"/>
    <property type="match status" value="1"/>
</dbReference>
<keyword evidence="5" id="KW-0547">Nucleotide-binding</keyword>
<keyword evidence="4" id="KW-0732">Signal</keyword>
<dbReference type="EC" id="4.6.1.2" evidence="2"/>
<keyword evidence="6" id="KW-1133">Transmembrane helix</keyword>
<dbReference type="PROSITE" id="PS50125">
    <property type="entry name" value="GUANYLATE_CYCLASE_2"/>
    <property type="match status" value="1"/>
</dbReference>
<organism evidence="11">
    <name type="scientific">Magallana gigas</name>
    <name type="common">Pacific oyster</name>
    <name type="synonym">Crassostrea gigas</name>
    <dbReference type="NCBI Taxonomy" id="29159"/>
    <lineage>
        <taxon>Eukaryota</taxon>
        <taxon>Metazoa</taxon>
        <taxon>Spiralia</taxon>
        <taxon>Lophotrochozoa</taxon>
        <taxon>Mollusca</taxon>
        <taxon>Bivalvia</taxon>
        <taxon>Autobranchia</taxon>
        <taxon>Pteriomorphia</taxon>
        <taxon>Ostreida</taxon>
        <taxon>Ostreoidea</taxon>
        <taxon>Ostreidae</taxon>
        <taxon>Magallana</taxon>
    </lineage>
</organism>
<dbReference type="Pfam" id="PF00211">
    <property type="entry name" value="Guanylate_cyc"/>
    <property type="match status" value="1"/>
</dbReference>
<dbReference type="InterPro" id="IPR001054">
    <property type="entry name" value="A/G_cyclase"/>
</dbReference>
<name>K1RUP5_MAGGI</name>
<dbReference type="FunCoup" id="K1RUP5">
    <property type="interactions" value="2"/>
</dbReference>
<comment type="subcellular location">
    <subcellularLocation>
        <location evidence="1">Membrane</location>
        <topology evidence="1">Single-pass type I membrane protein</topology>
    </subcellularLocation>
</comment>
<dbReference type="GO" id="GO:0004016">
    <property type="term" value="F:adenylate cyclase activity"/>
    <property type="evidence" value="ECO:0007669"/>
    <property type="project" value="TreeGrafter"/>
</dbReference>
<dbReference type="EMBL" id="JH819164">
    <property type="protein sequence ID" value="EKC38426.1"/>
    <property type="molecule type" value="Genomic_DNA"/>
</dbReference>
<dbReference type="PANTHER" id="PTHR11920">
    <property type="entry name" value="GUANYLYL CYCLASE"/>
    <property type="match status" value="1"/>
</dbReference>
<dbReference type="AlphaFoldDB" id="K1RUP5"/>
<gene>
    <name evidence="11" type="ORF">CGI_10008801</name>
</gene>
<evidence type="ECO:0000313" key="11">
    <source>
        <dbReference type="EMBL" id="EKC38426.1"/>
    </source>
</evidence>
<dbReference type="GO" id="GO:0001653">
    <property type="term" value="F:peptide receptor activity"/>
    <property type="evidence" value="ECO:0007669"/>
    <property type="project" value="TreeGrafter"/>
</dbReference>
<dbReference type="GO" id="GO:0035556">
    <property type="term" value="P:intracellular signal transduction"/>
    <property type="evidence" value="ECO:0007669"/>
    <property type="project" value="InterPro"/>
</dbReference>
<dbReference type="GO" id="GO:0004383">
    <property type="term" value="F:guanylate cyclase activity"/>
    <property type="evidence" value="ECO:0007669"/>
    <property type="project" value="UniProtKB-EC"/>
</dbReference>
<dbReference type="Gene3D" id="6.10.250.780">
    <property type="match status" value="1"/>
</dbReference>
<evidence type="ECO:0000256" key="9">
    <source>
        <dbReference type="ARBA" id="ARBA00023293"/>
    </source>
</evidence>
<evidence type="ECO:0000256" key="5">
    <source>
        <dbReference type="ARBA" id="ARBA00022741"/>
    </source>
</evidence>
<dbReference type="Pfam" id="PF08376">
    <property type="entry name" value="NIT"/>
    <property type="match status" value="1"/>
</dbReference>
<evidence type="ECO:0000259" key="10">
    <source>
        <dbReference type="PROSITE" id="PS50125"/>
    </source>
</evidence>
<dbReference type="GO" id="GO:0007168">
    <property type="term" value="P:receptor guanylyl cyclase signaling pathway"/>
    <property type="evidence" value="ECO:0007669"/>
    <property type="project" value="TreeGrafter"/>
</dbReference>
<reference evidence="11" key="1">
    <citation type="journal article" date="2012" name="Nature">
        <title>The oyster genome reveals stress adaptation and complexity of shell formation.</title>
        <authorList>
            <person name="Zhang G."/>
            <person name="Fang X."/>
            <person name="Guo X."/>
            <person name="Li L."/>
            <person name="Luo R."/>
            <person name="Xu F."/>
            <person name="Yang P."/>
            <person name="Zhang L."/>
            <person name="Wang X."/>
            <person name="Qi H."/>
            <person name="Xiong Z."/>
            <person name="Que H."/>
            <person name="Xie Y."/>
            <person name="Holland P.W."/>
            <person name="Paps J."/>
            <person name="Zhu Y."/>
            <person name="Wu F."/>
            <person name="Chen Y."/>
            <person name="Wang J."/>
            <person name="Peng C."/>
            <person name="Meng J."/>
            <person name="Yang L."/>
            <person name="Liu J."/>
            <person name="Wen B."/>
            <person name="Zhang N."/>
            <person name="Huang Z."/>
            <person name="Zhu Q."/>
            <person name="Feng Y."/>
            <person name="Mount A."/>
            <person name="Hedgecock D."/>
            <person name="Xu Z."/>
            <person name="Liu Y."/>
            <person name="Domazet-Loso T."/>
            <person name="Du Y."/>
            <person name="Sun X."/>
            <person name="Zhang S."/>
            <person name="Liu B."/>
            <person name="Cheng P."/>
            <person name="Jiang X."/>
            <person name="Li J."/>
            <person name="Fan D."/>
            <person name="Wang W."/>
            <person name="Fu W."/>
            <person name="Wang T."/>
            <person name="Wang B."/>
            <person name="Zhang J."/>
            <person name="Peng Z."/>
            <person name="Li Y."/>
            <person name="Li N."/>
            <person name="Wang J."/>
            <person name="Chen M."/>
            <person name="He Y."/>
            <person name="Tan F."/>
            <person name="Song X."/>
            <person name="Zheng Q."/>
            <person name="Huang R."/>
            <person name="Yang H."/>
            <person name="Du X."/>
            <person name="Chen L."/>
            <person name="Yang M."/>
            <person name="Gaffney P.M."/>
            <person name="Wang S."/>
            <person name="Luo L."/>
            <person name="She Z."/>
            <person name="Ming Y."/>
            <person name="Huang W."/>
            <person name="Zhang S."/>
            <person name="Huang B."/>
            <person name="Zhang Y."/>
            <person name="Qu T."/>
            <person name="Ni P."/>
            <person name="Miao G."/>
            <person name="Wang J."/>
            <person name="Wang Q."/>
            <person name="Steinberg C.E."/>
            <person name="Wang H."/>
            <person name="Li N."/>
            <person name="Qian L."/>
            <person name="Zhang G."/>
            <person name="Li Y."/>
            <person name="Yang H."/>
            <person name="Liu X."/>
            <person name="Wang J."/>
            <person name="Yin Y."/>
            <person name="Wang J."/>
        </authorList>
    </citation>
    <scope>NUCLEOTIDE SEQUENCE [LARGE SCALE GENOMIC DNA]</scope>
    <source>
        <strain evidence="11">05x7-T-G4-1.051#20</strain>
    </source>
</reference>